<organism evidence="2 3">
    <name type="scientific">Streptomyces termitum</name>
    <dbReference type="NCBI Taxonomy" id="67368"/>
    <lineage>
        <taxon>Bacteria</taxon>
        <taxon>Bacillati</taxon>
        <taxon>Actinomycetota</taxon>
        <taxon>Actinomycetes</taxon>
        <taxon>Kitasatosporales</taxon>
        <taxon>Streptomycetaceae</taxon>
        <taxon>Streptomyces</taxon>
    </lineage>
</organism>
<feature type="compositionally biased region" description="Polar residues" evidence="1">
    <location>
        <begin position="62"/>
        <end position="79"/>
    </location>
</feature>
<evidence type="ECO:0000313" key="2">
    <source>
        <dbReference type="EMBL" id="GHA77457.1"/>
    </source>
</evidence>
<accession>A0A918SZV8</accession>
<feature type="region of interest" description="Disordered" evidence="1">
    <location>
        <begin position="42"/>
        <end position="119"/>
    </location>
</feature>
<name>A0A918SZV8_9ACTN</name>
<sequence length="131" mass="14718">MECSVRIASSRNRPARDVPRGEWSADARLRISADASVPVQLNGSLRQIPEEKKGRDGANLQRGGSSPLSSRTGFPSSDFTPRVRVRRDRAVQLGNPWFSKRMADRRQPNRKNGRPFSTDSLNRLHHLICSP</sequence>
<gene>
    <name evidence="2" type="ORF">GCM10010305_20530</name>
</gene>
<dbReference type="EMBL" id="BMUL01000004">
    <property type="protein sequence ID" value="GHA77457.1"/>
    <property type="molecule type" value="Genomic_DNA"/>
</dbReference>
<proteinExistence type="predicted"/>
<reference evidence="2" key="2">
    <citation type="submission" date="2020-09" db="EMBL/GenBank/DDBJ databases">
        <authorList>
            <person name="Sun Q."/>
            <person name="Ohkuma M."/>
        </authorList>
    </citation>
    <scope>NUCLEOTIDE SEQUENCE</scope>
    <source>
        <strain evidence="2">JCM 4518</strain>
    </source>
</reference>
<protein>
    <submittedName>
        <fullName evidence="2">Uncharacterized protein</fullName>
    </submittedName>
</protein>
<dbReference type="AlphaFoldDB" id="A0A918SZV8"/>
<feature type="region of interest" description="Disordered" evidence="1">
    <location>
        <begin position="1"/>
        <end position="23"/>
    </location>
</feature>
<comment type="caution">
    <text evidence="2">The sequence shown here is derived from an EMBL/GenBank/DDBJ whole genome shotgun (WGS) entry which is preliminary data.</text>
</comment>
<keyword evidence="3" id="KW-1185">Reference proteome</keyword>
<dbReference type="Proteomes" id="UP000644020">
    <property type="component" value="Unassembled WGS sequence"/>
</dbReference>
<evidence type="ECO:0000313" key="3">
    <source>
        <dbReference type="Proteomes" id="UP000644020"/>
    </source>
</evidence>
<feature type="compositionally biased region" description="Basic and acidic residues" evidence="1">
    <location>
        <begin position="14"/>
        <end position="23"/>
    </location>
</feature>
<reference evidence="2" key="1">
    <citation type="journal article" date="2014" name="Int. J. Syst. Evol. Microbiol.">
        <title>Complete genome sequence of Corynebacterium casei LMG S-19264T (=DSM 44701T), isolated from a smear-ripened cheese.</title>
        <authorList>
            <consortium name="US DOE Joint Genome Institute (JGI-PGF)"/>
            <person name="Walter F."/>
            <person name="Albersmeier A."/>
            <person name="Kalinowski J."/>
            <person name="Ruckert C."/>
        </authorList>
    </citation>
    <scope>NUCLEOTIDE SEQUENCE</scope>
    <source>
        <strain evidence="2">JCM 4518</strain>
    </source>
</reference>
<evidence type="ECO:0000256" key="1">
    <source>
        <dbReference type="SAM" id="MobiDB-lite"/>
    </source>
</evidence>